<accession>A0A3N6LUY0</accession>
<proteinExistence type="predicted"/>
<dbReference type="NCBIfam" id="NF033579">
    <property type="entry name" value="transpos_IS5_2"/>
    <property type="match status" value="1"/>
</dbReference>
<feature type="domain" description="Transposase IS4-like" evidence="1">
    <location>
        <begin position="107"/>
        <end position="267"/>
    </location>
</feature>
<evidence type="ECO:0000313" key="3">
    <source>
        <dbReference type="Proteomes" id="UP000281431"/>
    </source>
</evidence>
<gene>
    <name evidence="2" type="ORF">EA472_22395</name>
</gene>
<dbReference type="GO" id="GO:0006313">
    <property type="term" value="P:DNA transposition"/>
    <property type="evidence" value="ECO:0007669"/>
    <property type="project" value="InterPro"/>
</dbReference>
<dbReference type="Proteomes" id="UP000281431">
    <property type="component" value="Unassembled WGS sequence"/>
</dbReference>
<dbReference type="InterPro" id="IPR002559">
    <property type="entry name" value="Transposase_11"/>
</dbReference>
<dbReference type="EMBL" id="REFZ01000062">
    <property type="protein sequence ID" value="RQG94123.1"/>
    <property type="molecule type" value="Genomic_DNA"/>
</dbReference>
<dbReference type="InterPro" id="IPR053520">
    <property type="entry name" value="Transposase_Tn903"/>
</dbReference>
<keyword evidence="3" id="KW-1185">Reference proteome</keyword>
<dbReference type="Pfam" id="PF01609">
    <property type="entry name" value="DDE_Tnp_1"/>
    <property type="match status" value="1"/>
</dbReference>
<protein>
    <submittedName>
        <fullName evidence="2">IS5 family transposase</fullName>
    </submittedName>
</protein>
<organism evidence="2 3">
    <name type="scientific">Natrarchaeobius chitinivorans</name>
    <dbReference type="NCBI Taxonomy" id="1679083"/>
    <lineage>
        <taxon>Archaea</taxon>
        <taxon>Methanobacteriati</taxon>
        <taxon>Methanobacteriota</taxon>
        <taxon>Stenosarchaea group</taxon>
        <taxon>Halobacteria</taxon>
        <taxon>Halobacteriales</taxon>
        <taxon>Natrialbaceae</taxon>
        <taxon>Natrarchaeobius</taxon>
    </lineage>
</organism>
<sequence length="274" mass="31573">MEIDILDFVEQCRDLAKQALGKRAGEPASGGFARWVHVVLHCFRLEEDHSYRETPNRLKYVSEVRDVLGLDQDELPDYSTIYKSFDRLKMWVWRALLRVSAQQHPQSGHVALDSTFFDRRAASSYYRQRSGNSVQTLKVTTLTDIESLAVLDVHISARWKHDTKTGPQVVRRNADDLLSVAADKAFHNWHTKYEFYALGVEPLILHRGSRPLTEGNNSLIRAKGYAQRWMAETSYSTTKRSLGDAVRALGWYRQFREVVLMFAIINIEKLCEPL</sequence>
<dbReference type="GO" id="GO:0003677">
    <property type="term" value="F:DNA binding"/>
    <property type="evidence" value="ECO:0007669"/>
    <property type="project" value="InterPro"/>
</dbReference>
<dbReference type="GO" id="GO:0004803">
    <property type="term" value="F:transposase activity"/>
    <property type="evidence" value="ECO:0007669"/>
    <property type="project" value="InterPro"/>
</dbReference>
<evidence type="ECO:0000259" key="1">
    <source>
        <dbReference type="Pfam" id="PF01609"/>
    </source>
</evidence>
<reference evidence="2 3" key="1">
    <citation type="submission" date="2018-10" db="EMBL/GenBank/DDBJ databases">
        <title>Natrarchaeobius chitinivorans gen. nov., sp. nov., and Natrarchaeobius haloalkaliphilus sp. nov., alkaliphilic, chitin-utilizing haloarchaea from hypersaline alkaline lakes.</title>
        <authorList>
            <person name="Sorokin D.Y."/>
            <person name="Elcheninov A.G."/>
            <person name="Kostrikina N.A."/>
            <person name="Bale N.J."/>
            <person name="Sinninghe Damste J.S."/>
            <person name="Khijniak T.V."/>
            <person name="Kublanov I.V."/>
            <person name="Toshchakov S.V."/>
        </authorList>
    </citation>
    <scope>NUCLEOTIDE SEQUENCE [LARGE SCALE GENOMIC DNA]</scope>
    <source>
        <strain evidence="2 3">AArcht7</strain>
    </source>
</reference>
<comment type="caution">
    <text evidence="2">The sequence shown here is derived from an EMBL/GenBank/DDBJ whole genome shotgun (WGS) entry which is preliminary data.</text>
</comment>
<evidence type="ECO:0000313" key="2">
    <source>
        <dbReference type="EMBL" id="RQG94123.1"/>
    </source>
</evidence>
<name>A0A3N6LUY0_NATCH</name>
<dbReference type="AlphaFoldDB" id="A0A3N6LUY0"/>
<dbReference type="OrthoDB" id="212181at2157"/>